<dbReference type="EMBL" id="KB445794">
    <property type="protein sequence ID" value="EMD39248.1"/>
    <property type="molecule type" value="Genomic_DNA"/>
</dbReference>
<dbReference type="HOGENOM" id="CLU_045014_0_0_1"/>
<evidence type="ECO:0000313" key="2">
    <source>
        <dbReference type="EMBL" id="EMD39248.1"/>
    </source>
</evidence>
<dbReference type="Proteomes" id="UP000016930">
    <property type="component" value="Unassembled WGS sequence"/>
</dbReference>
<keyword evidence="3" id="KW-1185">Reference proteome</keyword>
<name>M2QQ92_CERS8</name>
<organism evidence="2 3">
    <name type="scientific">Ceriporiopsis subvermispora (strain B)</name>
    <name type="common">White-rot fungus</name>
    <name type="synonym">Gelatoporia subvermispora</name>
    <dbReference type="NCBI Taxonomy" id="914234"/>
    <lineage>
        <taxon>Eukaryota</taxon>
        <taxon>Fungi</taxon>
        <taxon>Dikarya</taxon>
        <taxon>Basidiomycota</taxon>
        <taxon>Agaricomycotina</taxon>
        <taxon>Agaricomycetes</taxon>
        <taxon>Polyporales</taxon>
        <taxon>Gelatoporiaceae</taxon>
        <taxon>Gelatoporia</taxon>
    </lineage>
</organism>
<evidence type="ECO:0000313" key="3">
    <source>
        <dbReference type="Proteomes" id="UP000016930"/>
    </source>
</evidence>
<reference evidence="2 3" key="1">
    <citation type="journal article" date="2012" name="Proc. Natl. Acad. Sci. U.S.A.">
        <title>Comparative genomics of Ceriporiopsis subvermispora and Phanerochaete chrysosporium provide insight into selective ligninolysis.</title>
        <authorList>
            <person name="Fernandez-Fueyo E."/>
            <person name="Ruiz-Duenas F.J."/>
            <person name="Ferreira P."/>
            <person name="Floudas D."/>
            <person name="Hibbett D.S."/>
            <person name="Canessa P."/>
            <person name="Larrondo L.F."/>
            <person name="James T.Y."/>
            <person name="Seelenfreund D."/>
            <person name="Lobos S."/>
            <person name="Polanco R."/>
            <person name="Tello M."/>
            <person name="Honda Y."/>
            <person name="Watanabe T."/>
            <person name="Watanabe T."/>
            <person name="Ryu J.S."/>
            <person name="Kubicek C.P."/>
            <person name="Schmoll M."/>
            <person name="Gaskell J."/>
            <person name="Hammel K.E."/>
            <person name="St John F.J."/>
            <person name="Vanden Wymelenberg A."/>
            <person name="Sabat G."/>
            <person name="Splinter BonDurant S."/>
            <person name="Syed K."/>
            <person name="Yadav J.S."/>
            <person name="Doddapaneni H."/>
            <person name="Subramanian V."/>
            <person name="Lavin J.L."/>
            <person name="Oguiza J.A."/>
            <person name="Perez G."/>
            <person name="Pisabarro A.G."/>
            <person name="Ramirez L."/>
            <person name="Santoyo F."/>
            <person name="Master E."/>
            <person name="Coutinho P.M."/>
            <person name="Henrissat B."/>
            <person name="Lombard V."/>
            <person name="Magnuson J.K."/>
            <person name="Kuees U."/>
            <person name="Hori C."/>
            <person name="Igarashi K."/>
            <person name="Samejima M."/>
            <person name="Held B.W."/>
            <person name="Barry K.W."/>
            <person name="LaButti K.M."/>
            <person name="Lapidus A."/>
            <person name="Lindquist E.A."/>
            <person name="Lucas S.M."/>
            <person name="Riley R."/>
            <person name="Salamov A.A."/>
            <person name="Hoffmeister D."/>
            <person name="Schwenk D."/>
            <person name="Hadar Y."/>
            <person name="Yarden O."/>
            <person name="de Vries R.P."/>
            <person name="Wiebenga A."/>
            <person name="Stenlid J."/>
            <person name="Eastwood D."/>
            <person name="Grigoriev I.V."/>
            <person name="Berka R.M."/>
            <person name="Blanchette R.A."/>
            <person name="Kersten P."/>
            <person name="Martinez A.T."/>
            <person name="Vicuna R."/>
            <person name="Cullen D."/>
        </authorList>
    </citation>
    <scope>NUCLEOTIDE SEQUENCE [LARGE SCALE GENOMIC DNA]</scope>
    <source>
        <strain evidence="2 3">B</strain>
    </source>
</reference>
<protein>
    <recommendedName>
        <fullName evidence="1">AB hydrolase-1 domain-containing protein</fullName>
    </recommendedName>
</protein>
<sequence length="346" mass="38492">MLKNSFSTVNGIQLSYFDSGIPEGSAQYVTIFAIHGICFARPVFKGIMALAPTANIRLVAINRRGYLGSTPYTFDELEAFQRDDTAKEAFVRSRGLEMALFVDQFIQEHQLPPISVDGKAGWVAVLGWSMGSSFALCAVAHSDALPPESSARLQSHLRTLILLDPPAVPLGMSHKIAPWSPQLDTTISKKEGVAFSTFLLTAYFKHGDLSSRKEEELSRFVPSKYRPASIYDMSDADLESMLQAELADISSPDMQYFLTCGPQLPASYRKACYDPQVRSSFPRLKVWEICGEATLSHCWVAYWAIEDDNTTHGGDMVHFKVIDRANHFMHWDDPENTVQVLIGVIA</sequence>
<dbReference type="AlphaFoldDB" id="M2QQ92"/>
<gene>
    <name evidence="2" type="ORF">CERSUDRAFT_47214</name>
</gene>
<dbReference type="SUPFAM" id="SSF53474">
    <property type="entry name" value="alpha/beta-Hydrolases"/>
    <property type="match status" value="1"/>
</dbReference>
<dbReference type="InterPro" id="IPR029058">
    <property type="entry name" value="AB_hydrolase_fold"/>
</dbReference>
<dbReference type="Gene3D" id="3.40.50.1820">
    <property type="entry name" value="alpha/beta hydrolase"/>
    <property type="match status" value="1"/>
</dbReference>
<proteinExistence type="predicted"/>
<feature type="domain" description="AB hydrolase-1" evidence="1">
    <location>
        <begin position="34"/>
        <end position="339"/>
    </location>
</feature>
<dbReference type="InterPro" id="IPR000073">
    <property type="entry name" value="AB_hydrolase_1"/>
</dbReference>
<dbReference type="OrthoDB" id="3251587at2759"/>
<evidence type="ECO:0000259" key="1">
    <source>
        <dbReference type="Pfam" id="PF12697"/>
    </source>
</evidence>
<accession>M2QQ92</accession>
<dbReference type="Pfam" id="PF12697">
    <property type="entry name" value="Abhydrolase_6"/>
    <property type="match status" value="1"/>
</dbReference>